<comment type="caution">
    <text evidence="2">The sequence shown here is derived from an EMBL/GenBank/DDBJ whole genome shotgun (WGS) entry which is preliminary data.</text>
</comment>
<dbReference type="PROSITE" id="PS51257">
    <property type="entry name" value="PROKAR_LIPOPROTEIN"/>
    <property type="match status" value="1"/>
</dbReference>
<dbReference type="AlphaFoldDB" id="G9NFA3"/>
<organism evidence="2 3">
    <name type="scientific">Hypocrea atroviridis (strain ATCC 20476 / IMI 206040)</name>
    <name type="common">Trichoderma atroviride</name>
    <dbReference type="NCBI Taxonomy" id="452589"/>
    <lineage>
        <taxon>Eukaryota</taxon>
        <taxon>Fungi</taxon>
        <taxon>Dikarya</taxon>
        <taxon>Ascomycota</taxon>
        <taxon>Pezizomycotina</taxon>
        <taxon>Sordariomycetes</taxon>
        <taxon>Hypocreomycetidae</taxon>
        <taxon>Hypocreales</taxon>
        <taxon>Hypocreaceae</taxon>
        <taxon>Trichoderma</taxon>
    </lineage>
</organism>
<dbReference type="HOGENOM" id="CLU_1402612_0_0_1"/>
<protein>
    <submittedName>
        <fullName evidence="2">Uncharacterized protein</fullName>
    </submittedName>
</protein>
<reference evidence="2 3" key="1">
    <citation type="journal article" date="2011" name="Genome Biol.">
        <title>Comparative genome sequence analysis underscores mycoparasitism as the ancestral life style of Trichoderma.</title>
        <authorList>
            <person name="Kubicek C.P."/>
            <person name="Herrera-Estrella A."/>
            <person name="Seidl-Seiboth V."/>
            <person name="Martinez D.A."/>
            <person name="Druzhinina I.S."/>
            <person name="Thon M."/>
            <person name="Zeilinger S."/>
            <person name="Casas-Flores S."/>
            <person name="Horwitz B.A."/>
            <person name="Mukherjee P.K."/>
            <person name="Mukherjee M."/>
            <person name="Kredics L."/>
            <person name="Alcaraz L.D."/>
            <person name="Aerts A."/>
            <person name="Antal Z."/>
            <person name="Atanasova L."/>
            <person name="Cervantes-Badillo M.G."/>
            <person name="Challacombe J."/>
            <person name="Chertkov O."/>
            <person name="McCluskey K."/>
            <person name="Coulpier F."/>
            <person name="Deshpande N."/>
            <person name="von Doehren H."/>
            <person name="Ebbole D.J."/>
            <person name="Esquivel-Naranjo E.U."/>
            <person name="Fekete E."/>
            <person name="Flipphi M."/>
            <person name="Glaser F."/>
            <person name="Gomez-Rodriguez E.Y."/>
            <person name="Gruber S."/>
            <person name="Han C."/>
            <person name="Henrissat B."/>
            <person name="Hermosa R."/>
            <person name="Hernandez-Onate M."/>
            <person name="Karaffa L."/>
            <person name="Kosti I."/>
            <person name="Le Crom S."/>
            <person name="Lindquist E."/>
            <person name="Lucas S."/>
            <person name="Luebeck M."/>
            <person name="Luebeck P.S."/>
            <person name="Margeot A."/>
            <person name="Metz B."/>
            <person name="Misra M."/>
            <person name="Nevalainen H."/>
            <person name="Omann M."/>
            <person name="Packer N."/>
            <person name="Perrone G."/>
            <person name="Uresti-Rivera E.E."/>
            <person name="Salamov A."/>
            <person name="Schmoll M."/>
            <person name="Seiboth B."/>
            <person name="Shapiro H."/>
            <person name="Sukno S."/>
            <person name="Tamayo-Ramos J.A."/>
            <person name="Tisch D."/>
            <person name="Wiest A."/>
            <person name="Wilkinson H.H."/>
            <person name="Zhang M."/>
            <person name="Coutinho P.M."/>
            <person name="Kenerley C.M."/>
            <person name="Monte E."/>
            <person name="Baker S.E."/>
            <person name="Grigoriev I.V."/>
        </authorList>
    </citation>
    <scope>NUCLEOTIDE SEQUENCE [LARGE SCALE GENOMIC DNA]</scope>
    <source>
        <strain evidence="3">ATCC 20476 / IMI 206040</strain>
    </source>
</reference>
<keyword evidence="1" id="KW-0472">Membrane</keyword>
<evidence type="ECO:0000256" key="1">
    <source>
        <dbReference type="SAM" id="Phobius"/>
    </source>
</evidence>
<sequence>MQPTPLRPTRRRMCDRGPLAAVLAALLACWGFLGFWRDDEACVGTCHRTHACTHKGASRLNLGSGAQPAGLERVALSAALHGQRHCWLQGTYLPCSTVAPGPLPHCHHSFRVISLPYMSYALIANGGISFVALMLVMLKSAWREPEELLSSFVLIRHLCALFYVHVFALQYPIPSLEGIFPWFQKFIAIPGSIQ</sequence>
<name>G9NFA3_HYPAI</name>
<evidence type="ECO:0000313" key="2">
    <source>
        <dbReference type="EMBL" id="EHK50620.1"/>
    </source>
</evidence>
<feature type="transmembrane region" description="Helical" evidence="1">
    <location>
        <begin position="148"/>
        <end position="173"/>
    </location>
</feature>
<keyword evidence="1" id="KW-1133">Transmembrane helix</keyword>
<keyword evidence="1" id="KW-0812">Transmembrane</keyword>
<keyword evidence="3" id="KW-1185">Reference proteome</keyword>
<accession>G9NFA3</accession>
<dbReference type="EMBL" id="ABDG02000013">
    <property type="protein sequence ID" value="EHK50620.1"/>
    <property type="molecule type" value="Genomic_DNA"/>
</dbReference>
<gene>
    <name evidence="2" type="ORF">TRIATDRAFT_297008</name>
</gene>
<dbReference type="Proteomes" id="UP000005426">
    <property type="component" value="Unassembled WGS sequence"/>
</dbReference>
<evidence type="ECO:0000313" key="3">
    <source>
        <dbReference type="Proteomes" id="UP000005426"/>
    </source>
</evidence>
<proteinExistence type="predicted"/>
<feature type="transmembrane region" description="Helical" evidence="1">
    <location>
        <begin position="117"/>
        <end position="136"/>
    </location>
</feature>